<protein>
    <recommendedName>
        <fullName evidence="4">DUF2946 domain-containing protein</fullName>
    </recommendedName>
</protein>
<dbReference type="Proteomes" id="UP000321413">
    <property type="component" value="Unassembled WGS sequence"/>
</dbReference>
<comment type="caution">
    <text evidence="2">The sequence shown here is derived from an EMBL/GenBank/DDBJ whole genome shotgun (WGS) entry which is preliminary data.</text>
</comment>
<accession>A0A5C7G5N3</accession>
<organism evidence="2 3">
    <name type="scientific">Massilia arenae</name>
    <dbReference type="NCBI Taxonomy" id="2603288"/>
    <lineage>
        <taxon>Bacteria</taxon>
        <taxon>Pseudomonadati</taxon>
        <taxon>Pseudomonadota</taxon>
        <taxon>Betaproteobacteria</taxon>
        <taxon>Burkholderiales</taxon>
        <taxon>Oxalobacteraceae</taxon>
        <taxon>Telluria group</taxon>
        <taxon>Massilia</taxon>
    </lineage>
</organism>
<evidence type="ECO:0000256" key="1">
    <source>
        <dbReference type="SAM" id="SignalP"/>
    </source>
</evidence>
<dbReference type="AlphaFoldDB" id="A0A5C7G5N3"/>
<feature type="chain" id="PRO_5022727254" description="DUF2946 domain-containing protein" evidence="1">
    <location>
        <begin position="21"/>
        <end position="105"/>
    </location>
</feature>
<evidence type="ECO:0000313" key="3">
    <source>
        <dbReference type="Proteomes" id="UP000321413"/>
    </source>
</evidence>
<keyword evidence="3" id="KW-1185">Reference proteome</keyword>
<name>A0A5C7G5N3_9BURK</name>
<proteinExistence type="predicted"/>
<keyword evidence="1" id="KW-0732">Signal</keyword>
<dbReference type="EMBL" id="VPFD01000005">
    <property type="protein sequence ID" value="TXG00827.1"/>
    <property type="molecule type" value="Genomic_DNA"/>
</dbReference>
<evidence type="ECO:0008006" key="4">
    <source>
        <dbReference type="Google" id="ProtNLM"/>
    </source>
</evidence>
<sequence>MSLLLMLFLLFTQQASLSHAVSHLAPAAALASAAAVQEVGSDTQEFAAHACELCVAAAQFAAALPASTFHLQPANPAVILHHAVPTRGIEAAPALAFRSRAPPFA</sequence>
<gene>
    <name evidence="2" type="ORF">FVD38_06600</name>
</gene>
<reference evidence="2 3" key="1">
    <citation type="submission" date="2019-08" db="EMBL/GenBank/DDBJ databases">
        <title>Massilia golmudensis sp. nov., isolated from sand in the Qinghai-Tibetan Plateau.</title>
        <authorList>
            <person name="Zhang B."/>
        </authorList>
    </citation>
    <scope>NUCLEOTIDE SEQUENCE [LARGE SCALE GENOMIC DNA]</scope>
    <source>
        <strain evidence="2 3">GEM5</strain>
    </source>
</reference>
<evidence type="ECO:0000313" key="2">
    <source>
        <dbReference type="EMBL" id="TXG00827.1"/>
    </source>
</evidence>
<feature type="signal peptide" evidence="1">
    <location>
        <begin position="1"/>
        <end position="20"/>
    </location>
</feature>